<evidence type="ECO:0000256" key="1">
    <source>
        <dbReference type="SAM" id="MobiDB-lite"/>
    </source>
</evidence>
<feature type="region of interest" description="Disordered" evidence="1">
    <location>
        <begin position="1"/>
        <end position="275"/>
    </location>
</feature>
<protein>
    <submittedName>
        <fullName evidence="2">Uncharacterized protein</fullName>
    </submittedName>
</protein>
<feature type="compositionally biased region" description="Basic and acidic residues" evidence="1">
    <location>
        <begin position="187"/>
        <end position="216"/>
    </location>
</feature>
<feature type="compositionally biased region" description="Basic and acidic residues" evidence="1">
    <location>
        <begin position="293"/>
        <end position="303"/>
    </location>
</feature>
<organism evidence="2 3">
    <name type="scientific">Dioscorea zingiberensis</name>
    <dbReference type="NCBI Taxonomy" id="325984"/>
    <lineage>
        <taxon>Eukaryota</taxon>
        <taxon>Viridiplantae</taxon>
        <taxon>Streptophyta</taxon>
        <taxon>Embryophyta</taxon>
        <taxon>Tracheophyta</taxon>
        <taxon>Spermatophyta</taxon>
        <taxon>Magnoliopsida</taxon>
        <taxon>Liliopsida</taxon>
        <taxon>Dioscoreales</taxon>
        <taxon>Dioscoreaceae</taxon>
        <taxon>Dioscorea</taxon>
    </lineage>
</organism>
<reference evidence="2" key="1">
    <citation type="submission" date="2021-03" db="EMBL/GenBank/DDBJ databases">
        <authorList>
            <person name="Li Z."/>
            <person name="Yang C."/>
        </authorList>
    </citation>
    <scope>NUCLEOTIDE SEQUENCE</scope>
    <source>
        <strain evidence="2">Dzin_1.0</strain>
        <tissue evidence="2">Leaf</tissue>
    </source>
</reference>
<sequence>MDTGTPIPPPTEPQLQIPDTMTRPPPKVDELGYGSWMIEQKYQIQRGSRGRGRGRGRGFGRGSGSGRGDGHPAARVQTAVDGHVISQLPEALTEPEHVPSSLPVMAPVPNHGQEQDKAPSDARRVESPTRGRPVGRHVQEKDKAPSDVRRVESPPRGRPVGRSSRGSPSRDEGDDRLISFVKKRASRERSLDGFRGGRDRSRSLNRNEGRQDDIQPGRELASRSTQKANPYSGQLDNRDGTRGGNLMITSLDDEDDFDHRPATYNRRGKGKAYALDLNQSSHLGLVRRLSQALEREKPEHQSDEESIEEDDPPDRGRRVVEDRPETKEQSDTSSMEAIYSTDYGQGRSRILLPSDDCCP</sequence>
<feature type="compositionally biased region" description="Basic and acidic residues" evidence="1">
    <location>
        <begin position="168"/>
        <end position="177"/>
    </location>
</feature>
<name>A0A9D5H5K1_9LILI</name>
<proteinExistence type="predicted"/>
<gene>
    <name evidence="2" type="ORF">J5N97_029145</name>
</gene>
<feature type="compositionally biased region" description="Polar residues" evidence="1">
    <location>
        <begin position="222"/>
        <end position="235"/>
    </location>
</feature>
<dbReference type="AlphaFoldDB" id="A0A9D5H5K1"/>
<feature type="compositionally biased region" description="Basic and acidic residues" evidence="1">
    <location>
        <begin position="313"/>
        <end position="330"/>
    </location>
</feature>
<evidence type="ECO:0000313" key="2">
    <source>
        <dbReference type="EMBL" id="KAJ0964023.1"/>
    </source>
</evidence>
<feature type="compositionally biased region" description="Basic residues" evidence="1">
    <location>
        <begin position="48"/>
        <end position="58"/>
    </location>
</feature>
<keyword evidence="3" id="KW-1185">Reference proteome</keyword>
<feature type="compositionally biased region" description="Basic and acidic residues" evidence="1">
    <location>
        <begin position="113"/>
        <end position="129"/>
    </location>
</feature>
<accession>A0A9D5H5K1</accession>
<evidence type="ECO:0000313" key="3">
    <source>
        <dbReference type="Proteomes" id="UP001085076"/>
    </source>
</evidence>
<reference evidence="2" key="2">
    <citation type="journal article" date="2022" name="Hortic Res">
        <title>The genome of Dioscorea zingiberensis sheds light on the biosynthesis, origin and evolution of the medicinally important diosgenin saponins.</title>
        <authorList>
            <person name="Li Y."/>
            <person name="Tan C."/>
            <person name="Li Z."/>
            <person name="Guo J."/>
            <person name="Li S."/>
            <person name="Chen X."/>
            <person name="Wang C."/>
            <person name="Dai X."/>
            <person name="Yang H."/>
            <person name="Song W."/>
            <person name="Hou L."/>
            <person name="Xu J."/>
            <person name="Tong Z."/>
            <person name="Xu A."/>
            <person name="Yuan X."/>
            <person name="Wang W."/>
            <person name="Yang Q."/>
            <person name="Chen L."/>
            <person name="Sun Z."/>
            <person name="Wang K."/>
            <person name="Pan B."/>
            <person name="Chen J."/>
            <person name="Bao Y."/>
            <person name="Liu F."/>
            <person name="Qi X."/>
            <person name="Gang D.R."/>
            <person name="Wen J."/>
            <person name="Li J."/>
        </authorList>
    </citation>
    <scope>NUCLEOTIDE SEQUENCE</scope>
    <source>
        <strain evidence="2">Dzin_1.0</strain>
    </source>
</reference>
<dbReference type="EMBL" id="JAGGNH010000009">
    <property type="protein sequence ID" value="KAJ0964023.1"/>
    <property type="molecule type" value="Genomic_DNA"/>
</dbReference>
<feature type="region of interest" description="Disordered" evidence="1">
    <location>
        <begin position="288"/>
        <end position="359"/>
    </location>
</feature>
<feature type="compositionally biased region" description="Pro residues" evidence="1">
    <location>
        <begin position="1"/>
        <end position="12"/>
    </location>
</feature>
<dbReference type="Proteomes" id="UP001085076">
    <property type="component" value="Miscellaneous, Linkage group lg09"/>
</dbReference>
<feature type="compositionally biased region" description="Low complexity" evidence="1">
    <location>
        <begin position="158"/>
        <end position="167"/>
    </location>
</feature>
<feature type="compositionally biased region" description="Basic and acidic residues" evidence="1">
    <location>
        <begin position="137"/>
        <end position="155"/>
    </location>
</feature>
<comment type="caution">
    <text evidence="2">The sequence shown here is derived from an EMBL/GenBank/DDBJ whole genome shotgun (WGS) entry which is preliminary data.</text>
</comment>